<dbReference type="Proteomes" id="UP000092993">
    <property type="component" value="Unassembled WGS sequence"/>
</dbReference>
<evidence type="ECO:0000313" key="2">
    <source>
        <dbReference type="EMBL" id="OBZ71169.1"/>
    </source>
</evidence>
<evidence type="ECO:0000256" key="1">
    <source>
        <dbReference type="SAM" id="MobiDB-lite"/>
    </source>
</evidence>
<feature type="compositionally biased region" description="Polar residues" evidence="1">
    <location>
        <begin position="1"/>
        <end position="12"/>
    </location>
</feature>
<feature type="compositionally biased region" description="Polar residues" evidence="1">
    <location>
        <begin position="22"/>
        <end position="36"/>
    </location>
</feature>
<comment type="caution">
    <text evidence="2">The sequence shown here is derived from an EMBL/GenBank/DDBJ whole genome shotgun (WGS) entry which is preliminary data.</text>
</comment>
<keyword evidence="3" id="KW-1185">Reference proteome</keyword>
<protein>
    <submittedName>
        <fullName evidence="2">Uncharacterized protein</fullName>
    </submittedName>
</protein>
<feature type="compositionally biased region" description="Low complexity" evidence="1">
    <location>
        <begin position="85"/>
        <end position="100"/>
    </location>
</feature>
<evidence type="ECO:0000313" key="3">
    <source>
        <dbReference type="Proteomes" id="UP000092993"/>
    </source>
</evidence>
<proteinExistence type="predicted"/>
<sequence>MSHNPSSESVVSLLSDGKMATPPSSTVTLIPKGQAQNPLIQANANDVPTAPKPKDFEQAYGVLSSSFGFSGTAPVKNPKKKSQPKKTATSTSSSSSSLTSILNKFTAKKSPPASTK</sequence>
<feature type="region of interest" description="Disordered" evidence="1">
    <location>
        <begin position="1"/>
        <end position="36"/>
    </location>
</feature>
<name>A0A1C7M495_GRIFR</name>
<feature type="region of interest" description="Disordered" evidence="1">
    <location>
        <begin position="67"/>
        <end position="116"/>
    </location>
</feature>
<dbReference type="AlphaFoldDB" id="A0A1C7M495"/>
<organism evidence="2 3">
    <name type="scientific">Grifola frondosa</name>
    <name type="common">Maitake</name>
    <name type="synonym">Polyporus frondosus</name>
    <dbReference type="NCBI Taxonomy" id="5627"/>
    <lineage>
        <taxon>Eukaryota</taxon>
        <taxon>Fungi</taxon>
        <taxon>Dikarya</taxon>
        <taxon>Basidiomycota</taxon>
        <taxon>Agaricomycotina</taxon>
        <taxon>Agaricomycetes</taxon>
        <taxon>Polyporales</taxon>
        <taxon>Grifolaceae</taxon>
        <taxon>Grifola</taxon>
    </lineage>
</organism>
<reference evidence="2 3" key="1">
    <citation type="submission" date="2016-03" db="EMBL/GenBank/DDBJ databases">
        <title>Whole genome sequencing of Grifola frondosa 9006-11.</title>
        <authorList>
            <person name="Min B."/>
            <person name="Park H."/>
            <person name="Kim J.-G."/>
            <person name="Cho H."/>
            <person name="Oh Y.-L."/>
            <person name="Kong W.-S."/>
            <person name="Choi I.-G."/>
        </authorList>
    </citation>
    <scope>NUCLEOTIDE SEQUENCE [LARGE SCALE GENOMIC DNA]</scope>
    <source>
        <strain evidence="2 3">9006-11</strain>
    </source>
</reference>
<dbReference type="OrthoDB" id="2752442at2759"/>
<gene>
    <name evidence="2" type="ORF">A0H81_08488</name>
</gene>
<dbReference type="EMBL" id="LUGG01000011">
    <property type="protein sequence ID" value="OBZ71169.1"/>
    <property type="molecule type" value="Genomic_DNA"/>
</dbReference>
<accession>A0A1C7M495</accession>